<evidence type="ECO:0000256" key="9">
    <source>
        <dbReference type="ARBA" id="ARBA00022737"/>
    </source>
</evidence>
<dbReference type="InterPro" id="IPR037289">
    <property type="entry name" value="Elp2"/>
</dbReference>
<evidence type="ECO:0000256" key="10">
    <source>
        <dbReference type="ARBA" id="ARBA00023242"/>
    </source>
</evidence>
<evidence type="ECO:0000313" key="15">
    <source>
        <dbReference type="WBParaSite" id="ACOC_0001190101-mRNA-1"/>
    </source>
</evidence>
<evidence type="ECO:0000256" key="7">
    <source>
        <dbReference type="ARBA" id="ARBA00022574"/>
    </source>
</evidence>
<evidence type="ECO:0000256" key="2">
    <source>
        <dbReference type="ARBA" id="ARBA00004496"/>
    </source>
</evidence>
<comment type="subcellular location">
    <subcellularLocation>
        <location evidence="2">Cytoplasm</location>
    </subcellularLocation>
    <subcellularLocation>
        <location evidence="1">Nucleus</location>
    </subcellularLocation>
</comment>
<gene>
    <name evidence="13" type="ORF">ACOC_LOCUS11902</name>
</gene>
<dbReference type="PANTHER" id="PTHR44111">
    <property type="entry name" value="ELONGATOR COMPLEX PROTEIN 2"/>
    <property type="match status" value="1"/>
</dbReference>
<dbReference type="GO" id="GO:0002098">
    <property type="term" value="P:tRNA wobble uridine modification"/>
    <property type="evidence" value="ECO:0007669"/>
    <property type="project" value="InterPro"/>
</dbReference>
<dbReference type="PROSITE" id="PS50082">
    <property type="entry name" value="WD_REPEATS_2"/>
    <property type="match status" value="2"/>
</dbReference>
<keyword evidence="10" id="KW-0539">Nucleus</keyword>
<dbReference type="InterPro" id="IPR001680">
    <property type="entry name" value="WD40_rpt"/>
</dbReference>
<dbReference type="Proteomes" id="UP000267027">
    <property type="component" value="Unassembled WGS sequence"/>
</dbReference>
<evidence type="ECO:0000256" key="1">
    <source>
        <dbReference type="ARBA" id="ARBA00004123"/>
    </source>
</evidence>
<keyword evidence="8" id="KW-0819">tRNA processing</keyword>
<protein>
    <recommendedName>
        <fullName evidence="5">Elongator complex protein 2</fullName>
    </recommendedName>
</protein>
<evidence type="ECO:0000256" key="6">
    <source>
        <dbReference type="ARBA" id="ARBA00022490"/>
    </source>
</evidence>
<evidence type="ECO:0000256" key="8">
    <source>
        <dbReference type="ARBA" id="ARBA00022694"/>
    </source>
</evidence>
<evidence type="ECO:0000256" key="4">
    <source>
        <dbReference type="ARBA" id="ARBA00005881"/>
    </source>
</evidence>
<evidence type="ECO:0000313" key="14">
    <source>
        <dbReference type="Proteomes" id="UP000267027"/>
    </source>
</evidence>
<keyword evidence="9" id="KW-0677">Repeat</keyword>
<dbReference type="OMA" id="NPRSHCL"/>
<dbReference type="SUPFAM" id="SSF50978">
    <property type="entry name" value="WD40 repeat-like"/>
    <property type="match status" value="2"/>
</dbReference>
<comment type="similarity">
    <text evidence="4">Belongs to the WD repeat ELP2 family.</text>
</comment>
<evidence type="ECO:0000256" key="5">
    <source>
        <dbReference type="ARBA" id="ARBA00020267"/>
    </source>
</evidence>
<feature type="repeat" description="WD" evidence="11">
    <location>
        <begin position="284"/>
        <end position="316"/>
    </location>
</feature>
<dbReference type="PANTHER" id="PTHR44111:SF1">
    <property type="entry name" value="ELONGATOR COMPLEX PROTEIN 2"/>
    <property type="match status" value="1"/>
</dbReference>
<evidence type="ECO:0000313" key="13">
    <source>
        <dbReference type="EMBL" id="VDM63487.1"/>
    </source>
</evidence>
<organism evidence="15">
    <name type="scientific">Angiostrongylus costaricensis</name>
    <name type="common">Nematode worm</name>
    <dbReference type="NCBI Taxonomy" id="334426"/>
    <lineage>
        <taxon>Eukaryota</taxon>
        <taxon>Metazoa</taxon>
        <taxon>Ecdysozoa</taxon>
        <taxon>Nematoda</taxon>
        <taxon>Chromadorea</taxon>
        <taxon>Rhabditida</taxon>
        <taxon>Rhabditina</taxon>
        <taxon>Rhabditomorpha</taxon>
        <taxon>Strongyloidea</taxon>
        <taxon>Metastrongylidae</taxon>
        <taxon>Angiostrongylus</taxon>
    </lineage>
</organism>
<name>A0A0R3PZD1_ANGCS</name>
<dbReference type="STRING" id="334426.A0A0R3PZD1"/>
<evidence type="ECO:0000259" key="12">
    <source>
        <dbReference type="PROSITE" id="PS00028"/>
    </source>
</evidence>
<sequence length="694" mass="76767">MDEVLVKEVFISAGINVRSHCLASCRKSDHFVFASDGQAVLQTFPSSSCGRIVSVSERYHSGPITILKLVNNPGHNSDAVMGSIGALCGTFATGRLVVMASWVDGTDAGVRVWWLDSYNQLSMRDFFDICDFGTMFVVASDMQTMSSVVQAILYFSFLGKVLLAVGTTKRTIELYCETLCEKAMKKVLSIVAHEDWIHSVAFNRDCFSLLLLLNPVTLFFRSRYSESVPVLLASSGQDAFVKIWRIEEEVKGAGDGELNVTKNRFQIDTAEGTLSLCLSVEAVLAGHNDWVHSTQWDSEGRILLTSSSDKTVIVWKEVCDGRLWSDEVRIGVVGGQAAGFFCAVFSPDARQIVACSYYGGLYGWVLSEKGNTWNAVAMCSGHTAAVRDVAWHPDGKFFISVGEDKTTRVYIPQNVIFGRSLLRLDQKFVEVARPQVHGHSMQCLSVVSSSIFVSGAEEKIFRVFEAPQTFAKSLCNISGFEMIQIFGKCALTYYGARVPALGLSNKAIAVEDFEKTQPTLDAETHWEEVVFEAVPSELHAPPTEDCLQQNTLWPEIQKLYGHGYEVYAVAVNPAGTVIATSCKASQIEDAVIMLWDTSNWSKKSEIVGHKLTVTQLEWSLDGTRLLSVSRDRTAILCGEQNGCLNGFHYEKLWSSGKEHSRIIWSCCWFSDSKHFVTASRDMQVGTISSDPYCN</sequence>
<dbReference type="Pfam" id="PF00400">
    <property type="entry name" value="WD40"/>
    <property type="match status" value="5"/>
</dbReference>
<accession>A0A0R3PZD1</accession>
<dbReference type="GO" id="GO:0005634">
    <property type="term" value="C:nucleus"/>
    <property type="evidence" value="ECO:0007669"/>
    <property type="project" value="UniProtKB-SubCell"/>
</dbReference>
<keyword evidence="14" id="KW-1185">Reference proteome</keyword>
<dbReference type="PROSITE" id="PS50294">
    <property type="entry name" value="WD_REPEATS_REGION"/>
    <property type="match status" value="2"/>
</dbReference>
<dbReference type="EMBL" id="UYYA01004821">
    <property type="protein sequence ID" value="VDM63487.1"/>
    <property type="molecule type" value="Genomic_DNA"/>
</dbReference>
<dbReference type="UniPathway" id="UPA00988"/>
<dbReference type="InterPro" id="IPR015943">
    <property type="entry name" value="WD40/YVTN_repeat-like_dom_sf"/>
</dbReference>
<proteinExistence type="inferred from homology"/>
<evidence type="ECO:0000256" key="11">
    <source>
        <dbReference type="PROSITE-ProRule" id="PRU00221"/>
    </source>
</evidence>
<comment type="pathway">
    <text evidence="3">tRNA modification; 5-methoxycarbonylmethyl-2-thiouridine-tRNA biosynthesis.</text>
</comment>
<keyword evidence="6" id="KW-0963">Cytoplasm</keyword>
<dbReference type="GO" id="GO:0033588">
    <property type="term" value="C:elongator holoenzyme complex"/>
    <property type="evidence" value="ECO:0007669"/>
    <property type="project" value="InterPro"/>
</dbReference>
<feature type="domain" description="C2H2-type" evidence="12">
    <location>
        <begin position="176"/>
        <end position="198"/>
    </location>
</feature>
<dbReference type="WBParaSite" id="ACOC_0001190101-mRNA-1">
    <property type="protein sequence ID" value="ACOC_0001190101-mRNA-1"/>
    <property type="gene ID" value="ACOC_0001190101"/>
</dbReference>
<keyword evidence="7 11" id="KW-0853">WD repeat</keyword>
<dbReference type="AlphaFoldDB" id="A0A0R3PZD1"/>
<dbReference type="InterPro" id="IPR013087">
    <property type="entry name" value="Znf_C2H2_type"/>
</dbReference>
<dbReference type="PROSITE" id="PS00028">
    <property type="entry name" value="ZINC_FINGER_C2H2_1"/>
    <property type="match status" value="1"/>
</dbReference>
<dbReference type="OrthoDB" id="5854389at2759"/>
<evidence type="ECO:0000256" key="3">
    <source>
        <dbReference type="ARBA" id="ARBA00005043"/>
    </source>
</evidence>
<dbReference type="InterPro" id="IPR036322">
    <property type="entry name" value="WD40_repeat_dom_sf"/>
</dbReference>
<reference evidence="13 14" key="2">
    <citation type="submission" date="2018-11" db="EMBL/GenBank/DDBJ databases">
        <authorList>
            <consortium name="Pathogen Informatics"/>
        </authorList>
    </citation>
    <scope>NUCLEOTIDE SEQUENCE [LARGE SCALE GENOMIC DNA]</scope>
    <source>
        <strain evidence="13 14">Costa Rica</strain>
    </source>
</reference>
<dbReference type="GO" id="GO:0005737">
    <property type="term" value="C:cytoplasm"/>
    <property type="evidence" value="ECO:0007669"/>
    <property type="project" value="UniProtKB-SubCell"/>
</dbReference>
<dbReference type="Gene3D" id="2.130.10.10">
    <property type="entry name" value="YVTN repeat-like/Quinoprotein amine dehydrogenase"/>
    <property type="match status" value="2"/>
</dbReference>
<reference evidence="15" key="1">
    <citation type="submission" date="2016-04" db="UniProtKB">
        <authorList>
            <consortium name="WormBaseParasite"/>
        </authorList>
    </citation>
    <scope>IDENTIFICATION</scope>
</reference>
<feature type="repeat" description="WD" evidence="11">
    <location>
        <begin position="379"/>
        <end position="410"/>
    </location>
</feature>
<dbReference type="SMART" id="SM00320">
    <property type="entry name" value="WD40"/>
    <property type="match status" value="8"/>
</dbReference>